<keyword evidence="2" id="KW-1133">Transmembrane helix</keyword>
<gene>
    <name evidence="3" type="ORF">F5878DRAFT_534658</name>
</gene>
<evidence type="ECO:0000256" key="1">
    <source>
        <dbReference type="SAM" id="MobiDB-lite"/>
    </source>
</evidence>
<dbReference type="AlphaFoldDB" id="A0AA38PBM8"/>
<sequence length="116" mass="12500">MGQSLTLLSYRVLHPCAYPVLFLIASLTISPRPFVSSPLAGASQHTGAAIRPSTVARRNPSSFPTSRSLRPFPSVAAALRPSSPSLKKGVKLIEPPKNQPCVFMLNLTQAEFGRQD</sequence>
<organism evidence="3 4">
    <name type="scientific">Lentinula raphanica</name>
    <dbReference type="NCBI Taxonomy" id="153919"/>
    <lineage>
        <taxon>Eukaryota</taxon>
        <taxon>Fungi</taxon>
        <taxon>Dikarya</taxon>
        <taxon>Basidiomycota</taxon>
        <taxon>Agaricomycotina</taxon>
        <taxon>Agaricomycetes</taxon>
        <taxon>Agaricomycetidae</taxon>
        <taxon>Agaricales</taxon>
        <taxon>Marasmiineae</taxon>
        <taxon>Omphalotaceae</taxon>
        <taxon>Lentinula</taxon>
    </lineage>
</organism>
<reference evidence="3" key="1">
    <citation type="submission" date="2022-08" db="EMBL/GenBank/DDBJ databases">
        <authorList>
            <consortium name="DOE Joint Genome Institute"/>
            <person name="Min B."/>
            <person name="Riley R."/>
            <person name="Sierra-Patev S."/>
            <person name="Naranjo-Ortiz M."/>
            <person name="Looney B."/>
            <person name="Konkel Z."/>
            <person name="Slot J.C."/>
            <person name="Sakamoto Y."/>
            <person name="Steenwyk J.L."/>
            <person name="Rokas A."/>
            <person name="Carro J."/>
            <person name="Camarero S."/>
            <person name="Ferreira P."/>
            <person name="Molpeceres G."/>
            <person name="Ruiz-Duenas F.J."/>
            <person name="Serrano A."/>
            <person name="Henrissat B."/>
            <person name="Drula E."/>
            <person name="Hughes K.W."/>
            <person name="Mata J.L."/>
            <person name="Ishikawa N.K."/>
            <person name="Vargas-Isla R."/>
            <person name="Ushijima S."/>
            <person name="Smith C.A."/>
            <person name="Ahrendt S."/>
            <person name="Andreopoulos W."/>
            <person name="He G."/>
            <person name="Labutti K."/>
            <person name="Lipzen A."/>
            <person name="Ng V."/>
            <person name="Sandor L."/>
            <person name="Barry K."/>
            <person name="Martinez A.T."/>
            <person name="Xiao Y."/>
            <person name="Gibbons J.G."/>
            <person name="Terashima K."/>
            <person name="Hibbett D.S."/>
            <person name="Grigoriev I.V."/>
        </authorList>
    </citation>
    <scope>NUCLEOTIDE SEQUENCE</scope>
    <source>
        <strain evidence="3">TFB9207</strain>
    </source>
</reference>
<accession>A0AA38PBM8</accession>
<protein>
    <submittedName>
        <fullName evidence="3">Uncharacterized protein</fullName>
    </submittedName>
</protein>
<feature type="transmembrane region" description="Helical" evidence="2">
    <location>
        <begin position="12"/>
        <end position="29"/>
    </location>
</feature>
<name>A0AA38PBM8_9AGAR</name>
<keyword evidence="2" id="KW-0812">Transmembrane</keyword>
<dbReference type="Proteomes" id="UP001163846">
    <property type="component" value="Unassembled WGS sequence"/>
</dbReference>
<feature type="region of interest" description="Disordered" evidence="1">
    <location>
        <begin position="45"/>
        <end position="67"/>
    </location>
</feature>
<evidence type="ECO:0000313" key="3">
    <source>
        <dbReference type="EMBL" id="KAJ3839934.1"/>
    </source>
</evidence>
<evidence type="ECO:0000313" key="4">
    <source>
        <dbReference type="Proteomes" id="UP001163846"/>
    </source>
</evidence>
<evidence type="ECO:0000256" key="2">
    <source>
        <dbReference type="SAM" id="Phobius"/>
    </source>
</evidence>
<comment type="caution">
    <text evidence="3">The sequence shown here is derived from an EMBL/GenBank/DDBJ whole genome shotgun (WGS) entry which is preliminary data.</text>
</comment>
<keyword evidence="2" id="KW-0472">Membrane</keyword>
<proteinExistence type="predicted"/>
<dbReference type="EMBL" id="MU806102">
    <property type="protein sequence ID" value="KAJ3839934.1"/>
    <property type="molecule type" value="Genomic_DNA"/>
</dbReference>
<keyword evidence="4" id="KW-1185">Reference proteome</keyword>